<name>A0A0N7L6Z4_PLAHL</name>
<feature type="region of interest" description="Disordered" evidence="1">
    <location>
        <begin position="245"/>
        <end position="321"/>
    </location>
</feature>
<evidence type="ECO:0000313" key="3">
    <source>
        <dbReference type="Proteomes" id="UP000054928"/>
    </source>
</evidence>
<dbReference type="GeneID" id="36396981"/>
<feature type="compositionally biased region" description="Low complexity" evidence="1">
    <location>
        <begin position="308"/>
        <end position="319"/>
    </location>
</feature>
<dbReference type="AlphaFoldDB" id="A0A0N7L6Z4"/>
<dbReference type="OrthoDB" id="163498at2759"/>
<keyword evidence="3" id="KW-1185">Reference proteome</keyword>
<evidence type="ECO:0000313" key="2">
    <source>
        <dbReference type="EMBL" id="CEG45643.1"/>
    </source>
</evidence>
<feature type="compositionally biased region" description="Polar residues" evidence="1">
    <location>
        <begin position="272"/>
        <end position="283"/>
    </location>
</feature>
<protein>
    <submittedName>
        <fullName evidence="2">Uncharacterized protein</fullName>
    </submittedName>
</protein>
<sequence>MVRPRPMTRSSGFPRQLPADTLLEVSGSELAICNFDALRLNALKVAPTPTSSAELHRMWIPCPHAIKRKHLAEVLDELAKDDQPQLWKDARHARLLQDFKQIPDAKIRFTCTAYDTASKLSLLKLNAFGSQIQIARFSKYGSRYYVDLVRLPDEVTDHMIFDWFTEHSAPPTCLLPAFVQNGLPSRERTVYFAQDQAPAVLVPSQDNPLREIAFPSSVDGMFLLRPCFANHKVARYNRVTPPSIRLRQEEEANRSAADPSSTPTLDLVPSFKDSNTPNSSRFESSLRKSIRQLTPDSTLDDATTQDNPTSSGPSITPSPFHDIAMSDKAVSYDSDDNSYDNDSSSPVCDFTTYMSEEINTPKIRPTAPIWAKASTNRKVLHGRTDSELVEAKSYNYDINTTEGSARATSIFKSNYYNPIWFENLDPATPQWQYDLEVRRSADDETCLEYTPAAASTSAYVSMITPVTIQYDVERMTRLELFQYVDSFLDNLSDRPPLDQLAVIEANPRIMLPGIASRDRLDTLAHYRIVCRLLAHARPSTTAAYTRSLEVLHATGKAKTMLKHILGHVEPISPQAKKALFVLSSWNLVLHVMAPTVYHGPLKLYVVTDAVPDFLVNLTIPLLSNTTLWLLGFSPFANDLLQYDSVPDFLKTLVQAVQALKSDDEGSLVPRLHF</sequence>
<organism evidence="2 3">
    <name type="scientific">Plasmopara halstedii</name>
    <name type="common">Downy mildew of sunflower</name>
    <dbReference type="NCBI Taxonomy" id="4781"/>
    <lineage>
        <taxon>Eukaryota</taxon>
        <taxon>Sar</taxon>
        <taxon>Stramenopiles</taxon>
        <taxon>Oomycota</taxon>
        <taxon>Peronosporomycetes</taxon>
        <taxon>Peronosporales</taxon>
        <taxon>Peronosporaceae</taxon>
        <taxon>Plasmopara</taxon>
    </lineage>
</organism>
<reference evidence="3" key="1">
    <citation type="submission" date="2014-09" db="EMBL/GenBank/DDBJ databases">
        <authorList>
            <person name="Sharma Rahul"/>
            <person name="Thines Marco"/>
        </authorList>
    </citation>
    <scope>NUCLEOTIDE SEQUENCE [LARGE SCALE GENOMIC DNA]</scope>
</reference>
<dbReference type="EMBL" id="CCYD01001640">
    <property type="protein sequence ID" value="CEG45643.1"/>
    <property type="molecule type" value="Genomic_DNA"/>
</dbReference>
<dbReference type="OMA" id="RFTCTAY"/>
<dbReference type="RefSeq" id="XP_024582012.1">
    <property type="nucleotide sequence ID" value="XM_024716410.1"/>
</dbReference>
<accession>A0A0N7L6Z4</accession>
<evidence type="ECO:0000256" key="1">
    <source>
        <dbReference type="SAM" id="MobiDB-lite"/>
    </source>
</evidence>
<feature type="compositionally biased region" description="Polar residues" evidence="1">
    <location>
        <begin position="291"/>
        <end position="307"/>
    </location>
</feature>
<dbReference type="Proteomes" id="UP000054928">
    <property type="component" value="Unassembled WGS sequence"/>
</dbReference>
<proteinExistence type="predicted"/>